<protein>
    <recommendedName>
        <fullName evidence="2">Molybdopterin dinucleotide-binding domain-containing protein</fullName>
    </recommendedName>
</protein>
<dbReference type="GO" id="GO:0043546">
    <property type="term" value="F:molybdopterin cofactor binding"/>
    <property type="evidence" value="ECO:0007669"/>
    <property type="project" value="InterPro"/>
</dbReference>
<dbReference type="GO" id="GO:0016491">
    <property type="term" value="F:oxidoreductase activity"/>
    <property type="evidence" value="ECO:0007669"/>
    <property type="project" value="InterPro"/>
</dbReference>
<feature type="domain" description="Molybdopterin dinucleotide-binding" evidence="2">
    <location>
        <begin position="22"/>
        <end position="83"/>
    </location>
</feature>
<sequence>MRRNLPEPRGHGEDRSGRGEERDGDRVHFSPRALSCLMAFLSDVVRPGEIFIPFVKLAESGANILTNSVYDPSAKIPEYKVCAVAIERVGQLS</sequence>
<evidence type="ECO:0000313" key="3">
    <source>
        <dbReference type="EMBL" id="MBZ0158587.1"/>
    </source>
</evidence>
<proteinExistence type="predicted"/>
<dbReference type="InterPro" id="IPR009010">
    <property type="entry name" value="Asp_de-COase-like_dom_sf"/>
</dbReference>
<dbReference type="Proteomes" id="UP001197609">
    <property type="component" value="Unassembled WGS sequence"/>
</dbReference>
<evidence type="ECO:0000313" key="4">
    <source>
        <dbReference type="Proteomes" id="UP001197609"/>
    </source>
</evidence>
<evidence type="ECO:0000256" key="1">
    <source>
        <dbReference type="SAM" id="MobiDB-lite"/>
    </source>
</evidence>
<dbReference type="Pfam" id="PF01568">
    <property type="entry name" value="Molydop_binding"/>
    <property type="match status" value="1"/>
</dbReference>
<reference evidence="3 4" key="1">
    <citation type="journal article" date="2021" name="bioRxiv">
        <title>Unraveling nitrogen, sulfur and carbon metabolic pathways and microbial community transcriptional responses to substrate deprivation and toxicity stresses in a bioreactor mimicking anoxic brackish coastal sediment conditions.</title>
        <authorList>
            <person name="Martins P.D."/>
            <person name="Echeveste M.J."/>
            <person name="Arshad A."/>
            <person name="Kurth J."/>
            <person name="Ouboter H."/>
            <person name="Jetten M.S.M."/>
            <person name="Welte C.U."/>
        </authorList>
    </citation>
    <scope>NUCLEOTIDE SEQUENCE [LARGE SCALE GENOMIC DNA]</scope>
    <source>
        <strain evidence="3">MAG_38</strain>
    </source>
</reference>
<dbReference type="AlphaFoldDB" id="A0AAJ1AFW9"/>
<dbReference type="SUPFAM" id="SSF50692">
    <property type="entry name" value="ADC-like"/>
    <property type="match status" value="1"/>
</dbReference>
<name>A0AAJ1AFW9_9BACT</name>
<gene>
    <name evidence="3" type="ORF">K8G79_00300</name>
</gene>
<organism evidence="3 4">
    <name type="scientific">Candidatus Methylomirabilis tolerans</name>
    <dbReference type="NCBI Taxonomy" id="3123416"/>
    <lineage>
        <taxon>Bacteria</taxon>
        <taxon>Candidatus Methylomirabilota</taxon>
        <taxon>Candidatus Methylomirabilia</taxon>
        <taxon>Candidatus Methylomirabilales</taxon>
        <taxon>Candidatus Methylomirabilaceae</taxon>
        <taxon>Candidatus Methylomirabilis</taxon>
    </lineage>
</organism>
<feature type="region of interest" description="Disordered" evidence="1">
    <location>
        <begin position="1"/>
        <end position="26"/>
    </location>
</feature>
<dbReference type="EMBL" id="JAIOIU010000007">
    <property type="protein sequence ID" value="MBZ0158587.1"/>
    <property type="molecule type" value="Genomic_DNA"/>
</dbReference>
<accession>A0AAJ1AFW9</accession>
<dbReference type="InterPro" id="IPR006657">
    <property type="entry name" value="MoPterin_dinucl-bd_dom"/>
</dbReference>
<comment type="caution">
    <text evidence="3">The sequence shown here is derived from an EMBL/GenBank/DDBJ whole genome shotgun (WGS) entry which is preliminary data.</text>
</comment>
<evidence type="ECO:0000259" key="2">
    <source>
        <dbReference type="Pfam" id="PF01568"/>
    </source>
</evidence>
<dbReference type="Gene3D" id="2.40.40.20">
    <property type="match status" value="1"/>
</dbReference>